<evidence type="ECO:0000256" key="7">
    <source>
        <dbReference type="PIRNR" id="PIRNR006241"/>
    </source>
</evidence>
<comment type="function">
    <text evidence="2 7">Catalyzes the reversible isomerization between hydroxypyruvate and 2-hydroxy-3-oxopropanoate (also termed tartronate semialdehyde).</text>
</comment>
<dbReference type="InterPro" id="IPR036237">
    <property type="entry name" value="Xyl_isomerase-like_sf"/>
</dbReference>
<evidence type="ECO:0000259" key="9">
    <source>
        <dbReference type="Pfam" id="PF01261"/>
    </source>
</evidence>
<evidence type="ECO:0000313" key="11">
    <source>
        <dbReference type="RefSeq" id="XP_008476346.1"/>
    </source>
</evidence>
<dbReference type="InterPro" id="IPR050417">
    <property type="entry name" value="Sugar_Epim/Isomerase"/>
</dbReference>
<evidence type="ECO:0000256" key="5">
    <source>
        <dbReference type="ARBA" id="ARBA00017985"/>
    </source>
</evidence>
<comment type="similarity">
    <text evidence="3 7">Belongs to the hyi family.</text>
</comment>
<dbReference type="Gene3D" id="3.20.20.150">
    <property type="entry name" value="Divalent-metal-dependent TIM barrel enzymes"/>
    <property type="match status" value="1"/>
</dbReference>
<reference evidence="11" key="1">
    <citation type="submission" date="2025-08" db="UniProtKB">
        <authorList>
            <consortium name="RefSeq"/>
        </authorList>
    </citation>
    <scope>IDENTIFICATION</scope>
</reference>
<dbReference type="GeneID" id="103513306"/>
<keyword evidence="10" id="KW-1185">Reference proteome</keyword>
<evidence type="ECO:0000256" key="6">
    <source>
        <dbReference type="ARBA" id="ARBA00023235"/>
    </source>
</evidence>
<protein>
    <recommendedName>
        <fullName evidence="5 7">Putative hydroxypyruvate isomerase</fullName>
        <ecNumber evidence="4 7">5.3.1.22</ecNumber>
    </recommendedName>
</protein>
<feature type="active site" description="Proton donor/acceptor" evidence="8">
    <location>
        <position position="150"/>
    </location>
</feature>
<evidence type="ECO:0000256" key="3">
    <source>
        <dbReference type="ARBA" id="ARBA00005962"/>
    </source>
</evidence>
<organism evidence="10 11">
    <name type="scientific">Diaphorina citri</name>
    <name type="common">Asian citrus psyllid</name>
    <dbReference type="NCBI Taxonomy" id="121845"/>
    <lineage>
        <taxon>Eukaryota</taxon>
        <taxon>Metazoa</taxon>
        <taxon>Ecdysozoa</taxon>
        <taxon>Arthropoda</taxon>
        <taxon>Hexapoda</taxon>
        <taxon>Insecta</taxon>
        <taxon>Pterygota</taxon>
        <taxon>Neoptera</taxon>
        <taxon>Paraneoptera</taxon>
        <taxon>Hemiptera</taxon>
        <taxon>Sternorrhyncha</taxon>
        <taxon>Psylloidea</taxon>
        <taxon>Psyllidae</taxon>
        <taxon>Diaphorininae</taxon>
        <taxon>Diaphorina</taxon>
    </lineage>
</organism>
<dbReference type="RefSeq" id="XP_008476346.1">
    <property type="nucleotide sequence ID" value="XM_008478124.2"/>
</dbReference>
<dbReference type="PANTHER" id="PTHR43489:SF6">
    <property type="entry name" value="HYDROXYPYRUVATE ISOMERASE-RELATED"/>
    <property type="match status" value="1"/>
</dbReference>
<dbReference type="Proteomes" id="UP000079169">
    <property type="component" value="Unplaced"/>
</dbReference>
<dbReference type="Pfam" id="PF01261">
    <property type="entry name" value="AP_endonuc_2"/>
    <property type="match status" value="1"/>
</dbReference>
<evidence type="ECO:0000256" key="8">
    <source>
        <dbReference type="PIRSR" id="PIRSR006241-50"/>
    </source>
</evidence>
<dbReference type="PIRSF" id="PIRSF006241">
    <property type="entry name" value="HyI"/>
    <property type="match status" value="1"/>
</dbReference>
<dbReference type="PANTHER" id="PTHR43489">
    <property type="entry name" value="ISOMERASE"/>
    <property type="match status" value="1"/>
</dbReference>
<accession>A0A1S3D800</accession>
<dbReference type="OMA" id="CEYRPRA"/>
<dbReference type="STRING" id="121845.A0A1S3D800"/>
<keyword evidence="6 7" id="KW-0413">Isomerase</keyword>
<comment type="catalytic activity">
    <reaction evidence="1 7">
        <text>3-hydroxypyruvate = 2-hydroxy-3-oxopropanoate</text>
        <dbReference type="Rhea" id="RHEA:11952"/>
        <dbReference type="ChEBI" id="CHEBI:17180"/>
        <dbReference type="ChEBI" id="CHEBI:57978"/>
        <dbReference type="EC" id="5.3.1.22"/>
    </reaction>
</comment>
<feature type="domain" description="Xylose isomerase-like TIM barrel" evidence="9">
    <location>
        <begin position="28"/>
        <end position="267"/>
    </location>
</feature>
<dbReference type="InterPro" id="IPR013022">
    <property type="entry name" value="Xyl_isomerase-like_TIM-brl"/>
</dbReference>
<evidence type="ECO:0000256" key="4">
    <source>
        <dbReference type="ARBA" id="ARBA00012570"/>
    </source>
</evidence>
<evidence type="ECO:0000256" key="2">
    <source>
        <dbReference type="ARBA" id="ARBA00002968"/>
    </source>
</evidence>
<name>A0A1S3D800_DIACI</name>
<evidence type="ECO:0000256" key="1">
    <source>
        <dbReference type="ARBA" id="ARBA00000476"/>
    </source>
</evidence>
<sequence>MAAPSFKLAANLTLLFNDLAANYLDKYRVAAELGFRYIESWFPPVGVTLEQLVAAQTRHGLKQVLINTEVDENFGYAAVKGKESEFRASLEKTIQYACALNIPAIHIMSGKTESSRTQPIASEDPYTTLKENLIYACAELERHSLTALIEPVNQHSVPGYYLSSFRVAERLIRELRAHGISNVQLQFDFFNAQRICGDLTHTFGACRDLIGHVQIAQAPDRQEPHARGEIDYAYVFELLAREGYEGYVGLEYKPQGNTKEGLEEFLKTFDLKL</sequence>
<evidence type="ECO:0000313" key="10">
    <source>
        <dbReference type="Proteomes" id="UP000079169"/>
    </source>
</evidence>
<dbReference type="InterPro" id="IPR026040">
    <property type="entry name" value="HyI-like"/>
</dbReference>
<dbReference type="KEGG" id="dci:103513306"/>
<gene>
    <name evidence="11" type="primary">LOC103513306</name>
</gene>
<proteinExistence type="inferred from homology"/>
<feature type="active site" description="Proton donor/acceptor" evidence="8">
    <location>
        <position position="251"/>
    </location>
</feature>
<dbReference type="EC" id="5.3.1.22" evidence="4 7"/>
<dbReference type="SUPFAM" id="SSF51658">
    <property type="entry name" value="Xylose isomerase-like"/>
    <property type="match status" value="1"/>
</dbReference>
<dbReference type="CTD" id="2695"/>
<dbReference type="PaxDb" id="121845-A0A1S3D800"/>
<dbReference type="GO" id="GO:0008903">
    <property type="term" value="F:hydroxypyruvate isomerase activity"/>
    <property type="evidence" value="ECO:0007669"/>
    <property type="project" value="UniProtKB-EC"/>
</dbReference>
<dbReference type="AlphaFoldDB" id="A0A1S3D800"/>
<dbReference type="GO" id="GO:0046487">
    <property type="term" value="P:glyoxylate metabolic process"/>
    <property type="evidence" value="ECO:0007669"/>
    <property type="project" value="TreeGrafter"/>
</dbReference>